<organism evidence="6 7">
    <name type="scientific">Patiria miniata</name>
    <name type="common">Bat star</name>
    <name type="synonym">Asterina miniata</name>
    <dbReference type="NCBI Taxonomy" id="46514"/>
    <lineage>
        <taxon>Eukaryota</taxon>
        <taxon>Metazoa</taxon>
        <taxon>Echinodermata</taxon>
        <taxon>Eleutherozoa</taxon>
        <taxon>Asterozoa</taxon>
        <taxon>Asteroidea</taxon>
        <taxon>Valvatacea</taxon>
        <taxon>Valvatida</taxon>
        <taxon>Asterinidae</taxon>
        <taxon>Patiria</taxon>
    </lineage>
</organism>
<evidence type="ECO:0000313" key="7">
    <source>
        <dbReference type="Proteomes" id="UP000887568"/>
    </source>
</evidence>
<evidence type="ECO:0000256" key="4">
    <source>
        <dbReference type="SAM" id="MobiDB-lite"/>
    </source>
</evidence>
<dbReference type="InterPro" id="IPR001202">
    <property type="entry name" value="WW_dom"/>
</dbReference>
<dbReference type="CTD" id="51322"/>
<feature type="compositionally biased region" description="Low complexity" evidence="4">
    <location>
        <begin position="381"/>
        <end position="394"/>
    </location>
</feature>
<keyword evidence="2" id="KW-0156">Chromatin regulator</keyword>
<feature type="compositionally biased region" description="Basic and acidic residues" evidence="4">
    <location>
        <begin position="210"/>
        <end position="223"/>
    </location>
</feature>
<dbReference type="GO" id="GO:0010506">
    <property type="term" value="P:regulation of autophagy"/>
    <property type="evidence" value="ECO:0007669"/>
    <property type="project" value="TreeGrafter"/>
</dbReference>
<dbReference type="SUPFAM" id="SSF51045">
    <property type="entry name" value="WW domain"/>
    <property type="match status" value="1"/>
</dbReference>
<feature type="region of interest" description="Disordered" evidence="4">
    <location>
        <begin position="1"/>
        <end position="135"/>
    </location>
</feature>
<feature type="compositionally biased region" description="Basic and acidic residues" evidence="4">
    <location>
        <begin position="84"/>
        <end position="108"/>
    </location>
</feature>
<evidence type="ECO:0000256" key="3">
    <source>
        <dbReference type="ARBA" id="ARBA00023242"/>
    </source>
</evidence>
<feature type="compositionally biased region" description="Basic and acidic residues" evidence="4">
    <location>
        <begin position="50"/>
        <end position="63"/>
    </location>
</feature>
<dbReference type="OrthoDB" id="10072039at2759"/>
<dbReference type="GO" id="GO:0005634">
    <property type="term" value="C:nucleus"/>
    <property type="evidence" value="ECO:0007669"/>
    <property type="project" value="UniProtKB-SubCell"/>
</dbReference>
<feature type="domain" description="WW" evidence="5">
    <location>
        <begin position="145"/>
        <end position="172"/>
    </location>
</feature>
<name>A0A913Z8K5_PATMI</name>
<dbReference type="OMA" id="FEPADDW"/>
<dbReference type="PROSITE" id="PS01159">
    <property type="entry name" value="WW_DOMAIN_1"/>
    <property type="match status" value="1"/>
</dbReference>
<feature type="compositionally biased region" description="Basic and acidic residues" evidence="4">
    <location>
        <begin position="10"/>
        <end position="21"/>
    </location>
</feature>
<protein>
    <recommendedName>
        <fullName evidence="5">WW domain-containing protein</fullName>
    </recommendedName>
</protein>
<evidence type="ECO:0000259" key="5">
    <source>
        <dbReference type="PROSITE" id="PS50020"/>
    </source>
</evidence>
<dbReference type="AlphaFoldDB" id="A0A913Z8K5"/>
<dbReference type="PANTHER" id="PTHR15911:SF6">
    <property type="entry name" value="WW DOMAIN-CONTAINING ADAPTER PROTEIN WITH COILED-COIL"/>
    <property type="match status" value="1"/>
</dbReference>
<comment type="subcellular location">
    <subcellularLocation>
        <location evidence="1">Nucleus</location>
    </subcellularLocation>
</comment>
<reference evidence="6" key="1">
    <citation type="submission" date="2022-11" db="UniProtKB">
        <authorList>
            <consortium name="EnsemblMetazoa"/>
        </authorList>
    </citation>
    <scope>IDENTIFICATION</scope>
</reference>
<keyword evidence="3" id="KW-0539">Nucleus</keyword>
<feature type="compositionally biased region" description="Low complexity" evidence="4">
    <location>
        <begin position="564"/>
        <end position="581"/>
    </location>
</feature>
<dbReference type="GO" id="GO:0006325">
    <property type="term" value="P:chromatin organization"/>
    <property type="evidence" value="ECO:0007669"/>
    <property type="project" value="UniProtKB-KW"/>
</dbReference>
<dbReference type="SMART" id="SM00456">
    <property type="entry name" value="WW"/>
    <property type="match status" value="1"/>
</dbReference>
<feature type="compositionally biased region" description="Polar residues" evidence="4">
    <location>
        <begin position="39"/>
        <end position="49"/>
    </location>
</feature>
<evidence type="ECO:0000313" key="6">
    <source>
        <dbReference type="EnsemblMetazoa" id="XP_038047190.1"/>
    </source>
</evidence>
<dbReference type="Proteomes" id="UP000887568">
    <property type="component" value="Unplaced"/>
</dbReference>
<dbReference type="EnsemblMetazoa" id="XM_038191262.1">
    <property type="protein sequence ID" value="XP_038047190.1"/>
    <property type="gene ID" value="LOC119721272"/>
</dbReference>
<feature type="compositionally biased region" description="Basic and acidic residues" evidence="4">
    <location>
        <begin position="368"/>
        <end position="378"/>
    </location>
</feature>
<evidence type="ECO:0000256" key="2">
    <source>
        <dbReference type="ARBA" id="ARBA00022853"/>
    </source>
</evidence>
<accession>A0A913Z8K5</accession>
<keyword evidence="7" id="KW-1185">Reference proteome</keyword>
<dbReference type="GO" id="GO:1904263">
    <property type="term" value="P:positive regulation of TORC1 signaling"/>
    <property type="evidence" value="ECO:0007669"/>
    <property type="project" value="TreeGrafter"/>
</dbReference>
<dbReference type="RefSeq" id="XP_038047190.1">
    <property type="nucleotide sequence ID" value="XM_038191262.1"/>
</dbReference>
<feature type="compositionally biased region" description="Polar residues" evidence="4">
    <location>
        <begin position="448"/>
        <end position="479"/>
    </location>
</feature>
<feature type="compositionally biased region" description="Basic and acidic residues" evidence="4">
    <location>
        <begin position="437"/>
        <end position="447"/>
    </location>
</feature>
<dbReference type="GO" id="GO:0003682">
    <property type="term" value="F:chromatin binding"/>
    <property type="evidence" value="ECO:0007669"/>
    <property type="project" value="TreeGrafter"/>
</dbReference>
<feature type="compositionally biased region" description="Polar residues" evidence="4">
    <location>
        <begin position="264"/>
        <end position="305"/>
    </location>
</feature>
<proteinExistence type="predicted"/>
<dbReference type="InterPro" id="IPR038867">
    <property type="entry name" value="WAC"/>
</dbReference>
<dbReference type="GO" id="GO:0000993">
    <property type="term" value="F:RNA polymerase II complex binding"/>
    <property type="evidence" value="ECO:0007669"/>
    <property type="project" value="TreeGrafter"/>
</dbReference>
<feature type="compositionally biased region" description="Polar residues" evidence="4">
    <location>
        <begin position="582"/>
        <end position="593"/>
    </location>
</feature>
<dbReference type="PANTHER" id="PTHR15911">
    <property type="entry name" value="WW DOMAIN-CONTAINING ADAPTER PROTEIN WITH COILED-COIL"/>
    <property type="match status" value="1"/>
</dbReference>
<dbReference type="GeneID" id="119721272"/>
<feature type="compositionally biased region" description="Basic and acidic residues" evidence="4">
    <location>
        <begin position="306"/>
        <end position="332"/>
    </location>
</feature>
<dbReference type="PROSITE" id="PS50020">
    <property type="entry name" value="WW_DOMAIN_2"/>
    <property type="match status" value="1"/>
</dbReference>
<feature type="compositionally biased region" description="Low complexity" evidence="4">
    <location>
        <begin position="482"/>
        <end position="508"/>
    </location>
</feature>
<feature type="compositionally biased region" description="Low complexity" evidence="4">
    <location>
        <begin position="333"/>
        <end position="345"/>
    </location>
</feature>
<feature type="compositionally biased region" description="Basic and acidic residues" evidence="4">
    <location>
        <begin position="236"/>
        <end position="262"/>
    </location>
</feature>
<dbReference type="InterPro" id="IPR036020">
    <property type="entry name" value="WW_dom_sf"/>
</dbReference>
<dbReference type="Pfam" id="PF00397">
    <property type="entry name" value="WW"/>
    <property type="match status" value="1"/>
</dbReference>
<dbReference type="Gene3D" id="2.20.70.10">
    <property type="match status" value="1"/>
</dbReference>
<dbReference type="CDD" id="cd00201">
    <property type="entry name" value="WW"/>
    <property type="match status" value="1"/>
</dbReference>
<feature type="compositionally biased region" description="Polar residues" evidence="4">
    <location>
        <begin position="67"/>
        <end position="83"/>
    </location>
</feature>
<feature type="region of interest" description="Disordered" evidence="4">
    <location>
        <begin position="167"/>
        <end position="594"/>
    </location>
</feature>
<evidence type="ECO:0000256" key="1">
    <source>
        <dbReference type="ARBA" id="ARBA00004123"/>
    </source>
</evidence>
<sequence>MVMHASKHPRLSDGFHDRNEAHPFQTVDRYPAKGHSGKSDSNQGSMSSRPTDHTDHADHRDRLQLANKDSPNQRPTTSPASRQSNDRSSPRTYRSKESYLQRQREKQKSLGSSPAENAVNHHGTNSHVTDHERHIKTILAKAGEWTEHTSSSGKKYYYNCRTEVSQWEKPKEWMEREKLQRALGSKERPVAKESPRPAQSGDATPSKSDANNKHSIESSHEKPTPSPHQHQATNRYPDRPSGRPQDRPQSKPQERPVLRPQDRPATTSAATLSRAYSSNSTQSQKRPSQSNQTPYSSLSRSQNEGVRTERDRRHEMDYPHHREHSNVNDKARSGSSASSGGNSSSAGGGLSLATDIYGRLKPLVSYSKTDRDRTESPRVRTTPSPGTPTATPSPHLSKPHHNNQLNQQSLHPPVAQKLFPAHSPSLDRHGHPHHHSDRVDEAFERLSNHSPVSVASVSDLSSPAVSQPSPRNQASTTPLLAQPQPSSHPSQSRCNSQSQSRSCNAQSQPGPQPDSRSATPTSVAHPPVKLSGVSSADVKQEQPTPELDAEEPVVENEATVDSKQLSPISTSPTPSQTSSQSGTGVASLPTTPQKPAVATLTPSLALCYTESLTKHVTGWSSELMDRQAQRLFEESHTLGAELCAKVSADLKFARSLVRVSEIQATLQEQRILFLRQQAKDLEKLRNENAYMT</sequence>
<feature type="compositionally biased region" description="Basic and acidic residues" evidence="4">
    <location>
        <begin position="167"/>
        <end position="195"/>
    </location>
</feature>